<organism evidence="2 3">
    <name type="scientific">Sphingomonas corticis</name>
    <dbReference type="NCBI Taxonomy" id="2722791"/>
    <lineage>
        <taxon>Bacteria</taxon>
        <taxon>Pseudomonadati</taxon>
        <taxon>Pseudomonadota</taxon>
        <taxon>Alphaproteobacteria</taxon>
        <taxon>Sphingomonadales</taxon>
        <taxon>Sphingomonadaceae</taxon>
        <taxon>Sphingomonas</taxon>
    </lineage>
</organism>
<evidence type="ECO:0000256" key="1">
    <source>
        <dbReference type="SAM" id="Phobius"/>
    </source>
</evidence>
<dbReference type="Proteomes" id="UP000732399">
    <property type="component" value="Unassembled WGS sequence"/>
</dbReference>
<keyword evidence="3" id="KW-1185">Reference proteome</keyword>
<feature type="transmembrane region" description="Helical" evidence="1">
    <location>
        <begin position="12"/>
        <end position="32"/>
    </location>
</feature>
<accession>A0ABX1CR47</accession>
<name>A0ABX1CR47_9SPHN</name>
<comment type="caution">
    <text evidence="2">The sequence shown here is derived from an EMBL/GenBank/DDBJ whole genome shotgun (WGS) entry which is preliminary data.</text>
</comment>
<dbReference type="EMBL" id="JAAVJH010000003">
    <property type="protein sequence ID" value="NJR78212.1"/>
    <property type="molecule type" value="Genomic_DNA"/>
</dbReference>
<evidence type="ECO:0000313" key="3">
    <source>
        <dbReference type="Proteomes" id="UP000732399"/>
    </source>
</evidence>
<keyword evidence="1" id="KW-0812">Transmembrane</keyword>
<dbReference type="RefSeq" id="WP_168133731.1">
    <property type="nucleotide sequence ID" value="NZ_JAAVJH010000003.1"/>
</dbReference>
<reference evidence="2 3" key="1">
    <citation type="submission" date="2020-03" db="EMBL/GenBank/DDBJ databases">
        <authorList>
            <person name="Wang L."/>
            <person name="He N."/>
            <person name="Li Y."/>
            <person name="Fang Y."/>
            <person name="Zhang F."/>
        </authorList>
    </citation>
    <scope>NUCLEOTIDE SEQUENCE [LARGE SCALE GENOMIC DNA]</scope>
    <source>
        <strain evidence="2 3">36D10-4-7</strain>
    </source>
</reference>
<keyword evidence="1" id="KW-0472">Membrane</keyword>
<keyword evidence="1" id="KW-1133">Transmembrane helix</keyword>
<evidence type="ECO:0000313" key="2">
    <source>
        <dbReference type="EMBL" id="NJR78212.1"/>
    </source>
</evidence>
<sequence length="54" mass="5945">MSLQADTGAELIVVDWFFVGSLLIDVPLVLLLRRLIAQLSAMQAARLERAASFD</sequence>
<gene>
    <name evidence="2" type="ORF">HBH26_06220</name>
</gene>
<protein>
    <submittedName>
        <fullName evidence="2">Uncharacterized protein</fullName>
    </submittedName>
</protein>
<proteinExistence type="predicted"/>